<accession>A0A815XLQ1</accession>
<feature type="non-terminal residue" evidence="1">
    <location>
        <position position="21"/>
    </location>
</feature>
<proteinExistence type="predicted"/>
<dbReference type="AlphaFoldDB" id="A0A815XLQ1"/>
<protein>
    <submittedName>
        <fullName evidence="1">Uncharacterized protein</fullName>
    </submittedName>
</protein>
<dbReference type="EMBL" id="CAJNOU010011785">
    <property type="protein sequence ID" value="CAF1559021.1"/>
    <property type="molecule type" value="Genomic_DNA"/>
</dbReference>
<reference evidence="1" key="1">
    <citation type="submission" date="2021-02" db="EMBL/GenBank/DDBJ databases">
        <authorList>
            <person name="Nowell W R."/>
        </authorList>
    </citation>
    <scope>NUCLEOTIDE SEQUENCE</scope>
</reference>
<comment type="caution">
    <text evidence="1">The sequence shown here is derived from an EMBL/GenBank/DDBJ whole genome shotgun (WGS) entry which is preliminary data.</text>
</comment>
<organism evidence="1 2">
    <name type="scientific">Rotaria sordida</name>
    <dbReference type="NCBI Taxonomy" id="392033"/>
    <lineage>
        <taxon>Eukaryota</taxon>
        <taxon>Metazoa</taxon>
        <taxon>Spiralia</taxon>
        <taxon>Gnathifera</taxon>
        <taxon>Rotifera</taxon>
        <taxon>Eurotatoria</taxon>
        <taxon>Bdelloidea</taxon>
        <taxon>Philodinida</taxon>
        <taxon>Philodinidae</taxon>
        <taxon>Rotaria</taxon>
    </lineage>
</organism>
<sequence length="21" mass="2445">MICPLGGDPQQRYGHPYNVIW</sequence>
<gene>
    <name evidence="1" type="ORF">SEV965_LOCUS39060</name>
</gene>
<evidence type="ECO:0000313" key="1">
    <source>
        <dbReference type="EMBL" id="CAF1559021.1"/>
    </source>
</evidence>
<name>A0A815XLQ1_9BILA</name>
<evidence type="ECO:0000313" key="2">
    <source>
        <dbReference type="Proteomes" id="UP000663889"/>
    </source>
</evidence>
<dbReference type="Proteomes" id="UP000663889">
    <property type="component" value="Unassembled WGS sequence"/>
</dbReference>